<feature type="transmembrane region" description="Helical" evidence="1">
    <location>
        <begin position="93"/>
        <end position="115"/>
    </location>
</feature>
<gene>
    <name evidence="3" type="ORF">A3D71_01435</name>
</gene>
<protein>
    <recommendedName>
        <fullName evidence="2">EamA domain-containing protein</fullName>
    </recommendedName>
</protein>
<dbReference type="Pfam" id="PF00892">
    <property type="entry name" value="EamA"/>
    <property type="match status" value="1"/>
</dbReference>
<feature type="transmembrane region" description="Helical" evidence="1">
    <location>
        <begin position="154"/>
        <end position="173"/>
    </location>
</feature>
<evidence type="ECO:0000313" key="3">
    <source>
        <dbReference type="EMBL" id="OGG66161.1"/>
    </source>
</evidence>
<sequence>MLWLPVALLAPALAALGNYIDKHMLASYAKHGGIGAIVIFSSLFASVVIPVSLLFGQGVFAVTSFQGGVLIVNGCLTVIALLFYLYAIDTEDVLLSIPILQVVPVFAFVLGYLVLGETLSLRQLTGSLIVIAGTVIFSLEIQSWKNIRIKGRSLLLILGASLPLAVSGVVFKWAALDIGYWTTQFWEYIGIAIFGLLLFAAVPMYRNSFRSVFKSRFQTAHILSFILLAEVLMVASDLILNYAFLLAPVALVYVVNSFHPAFVFMYALIATLTAPHVVHGITWSAKHIAQRALTVAVMIAGVAMLYL</sequence>
<keyword evidence="1" id="KW-1133">Transmembrane helix</keyword>
<evidence type="ECO:0000259" key="2">
    <source>
        <dbReference type="Pfam" id="PF00892"/>
    </source>
</evidence>
<dbReference type="InterPro" id="IPR037185">
    <property type="entry name" value="EmrE-like"/>
</dbReference>
<dbReference type="GO" id="GO:0016020">
    <property type="term" value="C:membrane"/>
    <property type="evidence" value="ECO:0007669"/>
    <property type="project" value="InterPro"/>
</dbReference>
<feature type="transmembrane region" description="Helical" evidence="1">
    <location>
        <begin position="67"/>
        <end position="87"/>
    </location>
</feature>
<accession>A0A1F6DXL5</accession>
<name>A0A1F6DXL5_9BACT</name>
<dbReference type="InterPro" id="IPR000620">
    <property type="entry name" value="EamA_dom"/>
</dbReference>
<feature type="transmembrane region" description="Helical" evidence="1">
    <location>
        <begin position="225"/>
        <end position="255"/>
    </location>
</feature>
<reference evidence="3 4" key="1">
    <citation type="journal article" date="2016" name="Nat. Commun.">
        <title>Thousands of microbial genomes shed light on interconnected biogeochemical processes in an aquifer system.</title>
        <authorList>
            <person name="Anantharaman K."/>
            <person name="Brown C.T."/>
            <person name="Hug L.A."/>
            <person name="Sharon I."/>
            <person name="Castelle C.J."/>
            <person name="Probst A.J."/>
            <person name="Thomas B.C."/>
            <person name="Singh A."/>
            <person name="Wilkins M.J."/>
            <person name="Karaoz U."/>
            <person name="Brodie E.L."/>
            <person name="Williams K.H."/>
            <person name="Hubbard S.S."/>
            <person name="Banfield J.F."/>
        </authorList>
    </citation>
    <scope>NUCLEOTIDE SEQUENCE [LARGE SCALE GENOMIC DNA]</scope>
</reference>
<dbReference type="SUPFAM" id="SSF103481">
    <property type="entry name" value="Multidrug resistance efflux transporter EmrE"/>
    <property type="match status" value="1"/>
</dbReference>
<evidence type="ECO:0000313" key="4">
    <source>
        <dbReference type="Proteomes" id="UP000177652"/>
    </source>
</evidence>
<feature type="domain" description="EamA" evidence="2">
    <location>
        <begin position="3"/>
        <end position="138"/>
    </location>
</feature>
<dbReference type="AlphaFoldDB" id="A0A1F6DXL5"/>
<dbReference type="EMBL" id="MFLK01000018">
    <property type="protein sequence ID" value="OGG66161.1"/>
    <property type="molecule type" value="Genomic_DNA"/>
</dbReference>
<evidence type="ECO:0000256" key="1">
    <source>
        <dbReference type="SAM" id="Phobius"/>
    </source>
</evidence>
<feature type="transmembrane region" description="Helical" evidence="1">
    <location>
        <begin position="261"/>
        <end position="281"/>
    </location>
</feature>
<dbReference type="STRING" id="1798497.A3D71_01435"/>
<proteinExistence type="predicted"/>
<feature type="transmembrane region" description="Helical" evidence="1">
    <location>
        <begin position="288"/>
        <end position="306"/>
    </location>
</feature>
<feature type="transmembrane region" description="Helical" evidence="1">
    <location>
        <begin position="33"/>
        <end position="55"/>
    </location>
</feature>
<dbReference type="Gene3D" id="1.10.3730.20">
    <property type="match status" value="1"/>
</dbReference>
<feature type="transmembrane region" description="Helical" evidence="1">
    <location>
        <begin position="185"/>
        <end position="205"/>
    </location>
</feature>
<keyword evidence="1" id="KW-0812">Transmembrane</keyword>
<keyword evidence="1" id="KW-0472">Membrane</keyword>
<dbReference type="Proteomes" id="UP000177652">
    <property type="component" value="Unassembled WGS sequence"/>
</dbReference>
<organism evidence="3 4">
    <name type="scientific">Candidatus Kaiserbacteria bacterium RIFCSPHIGHO2_02_FULL_55_20</name>
    <dbReference type="NCBI Taxonomy" id="1798497"/>
    <lineage>
        <taxon>Bacteria</taxon>
        <taxon>Candidatus Kaiseribacteriota</taxon>
    </lineage>
</organism>
<comment type="caution">
    <text evidence="3">The sequence shown here is derived from an EMBL/GenBank/DDBJ whole genome shotgun (WGS) entry which is preliminary data.</text>
</comment>